<accession>A0ABR8MTZ2</accession>
<reference evidence="6 7" key="1">
    <citation type="submission" date="2020-09" db="EMBL/GenBank/DDBJ databases">
        <title>Paenibacillus sp. strain PR3 16S rRNA gene Genome sequencing and assembly.</title>
        <authorList>
            <person name="Kim J."/>
        </authorList>
    </citation>
    <scope>NUCLEOTIDE SEQUENCE [LARGE SCALE GENOMIC DNA]</scope>
    <source>
        <strain evidence="6 7">PR3</strain>
    </source>
</reference>
<evidence type="ECO:0000256" key="2">
    <source>
        <dbReference type="ARBA" id="ARBA00022692"/>
    </source>
</evidence>
<name>A0ABR8MTZ2_9BACL</name>
<dbReference type="Proteomes" id="UP000609346">
    <property type="component" value="Unassembled WGS sequence"/>
</dbReference>
<evidence type="ECO:0000313" key="7">
    <source>
        <dbReference type="Proteomes" id="UP000609346"/>
    </source>
</evidence>
<dbReference type="InterPro" id="IPR032808">
    <property type="entry name" value="DoxX"/>
</dbReference>
<keyword evidence="4 5" id="KW-0472">Membrane</keyword>
<keyword evidence="7" id="KW-1185">Reference proteome</keyword>
<dbReference type="RefSeq" id="WP_191203373.1">
    <property type="nucleotide sequence ID" value="NZ_JACXZA010000002.1"/>
</dbReference>
<evidence type="ECO:0000256" key="5">
    <source>
        <dbReference type="SAM" id="Phobius"/>
    </source>
</evidence>
<comment type="subcellular location">
    <subcellularLocation>
        <location evidence="1">Membrane</location>
        <topology evidence="1">Multi-pass membrane protein</topology>
    </subcellularLocation>
</comment>
<evidence type="ECO:0000313" key="6">
    <source>
        <dbReference type="EMBL" id="MBD3919105.1"/>
    </source>
</evidence>
<gene>
    <name evidence="6" type="ORF">H8B09_10095</name>
</gene>
<feature type="transmembrane region" description="Helical" evidence="5">
    <location>
        <begin position="42"/>
        <end position="62"/>
    </location>
</feature>
<protein>
    <submittedName>
        <fullName evidence="6">DoxX family protein</fullName>
    </submittedName>
</protein>
<feature type="transmembrane region" description="Helical" evidence="5">
    <location>
        <begin position="69"/>
        <end position="91"/>
    </location>
</feature>
<dbReference type="Pfam" id="PF13564">
    <property type="entry name" value="DoxX_2"/>
    <property type="match status" value="1"/>
</dbReference>
<keyword evidence="3 5" id="KW-1133">Transmembrane helix</keyword>
<comment type="caution">
    <text evidence="6">The sequence shown here is derived from an EMBL/GenBank/DDBJ whole genome shotgun (WGS) entry which is preliminary data.</text>
</comment>
<keyword evidence="2 5" id="KW-0812">Transmembrane</keyword>
<evidence type="ECO:0000256" key="1">
    <source>
        <dbReference type="ARBA" id="ARBA00004141"/>
    </source>
</evidence>
<evidence type="ECO:0000256" key="3">
    <source>
        <dbReference type="ARBA" id="ARBA00022989"/>
    </source>
</evidence>
<dbReference type="EMBL" id="JACXZA010000002">
    <property type="protein sequence ID" value="MBD3919105.1"/>
    <property type="molecule type" value="Genomic_DNA"/>
</dbReference>
<organism evidence="6 7">
    <name type="scientific">Paenibacillus terricola</name>
    <dbReference type="NCBI Taxonomy" id="2763503"/>
    <lineage>
        <taxon>Bacteria</taxon>
        <taxon>Bacillati</taxon>
        <taxon>Bacillota</taxon>
        <taxon>Bacilli</taxon>
        <taxon>Bacillales</taxon>
        <taxon>Paenibacillaceae</taxon>
        <taxon>Paenibacillus</taxon>
    </lineage>
</organism>
<evidence type="ECO:0000256" key="4">
    <source>
        <dbReference type="ARBA" id="ARBA00023136"/>
    </source>
</evidence>
<proteinExistence type="predicted"/>
<sequence>MKWIVRILQGLVALDFLFAGASKIFASSDQIRELFTDKLGTPAALIYIVGVLEALAGLALIAGYRSRKAAVASIIVMIAILIGATVTNLAAGLVADAMVPFAILIVVLFLLFLKRDALKGIRRMAGANSSVSK</sequence>
<feature type="transmembrane region" description="Helical" evidence="5">
    <location>
        <begin position="97"/>
        <end position="113"/>
    </location>
</feature>